<evidence type="ECO:0000256" key="1">
    <source>
        <dbReference type="SAM" id="Phobius"/>
    </source>
</evidence>
<organism evidence="2 3">
    <name type="scientific">Altererythrobacter litoralis</name>
    <dbReference type="NCBI Taxonomy" id="3113904"/>
    <lineage>
        <taxon>Bacteria</taxon>
        <taxon>Pseudomonadati</taxon>
        <taxon>Pseudomonadota</taxon>
        <taxon>Alphaproteobacteria</taxon>
        <taxon>Sphingomonadales</taxon>
        <taxon>Erythrobacteraceae</taxon>
        <taxon>Altererythrobacter</taxon>
    </lineage>
</organism>
<sequence length="41" mass="4345">MMFSRFDIGNRMFAAVASLAMSAVMMATVIDYATPLSGVVA</sequence>
<evidence type="ECO:0008006" key="4">
    <source>
        <dbReference type="Google" id="ProtNLM"/>
    </source>
</evidence>
<feature type="transmembrane region" description="Helical" evidence="1">
    <location>
        <begin position="12"/>
        <end position="33"/>
    </location>
</feature>
<dbReference type="Proteomes" id="UP001343492">
    <property type="component" value="Unassembled WGS sequence"/>
</dbReference>
<keyword evidence="3" id="KW-1185">Reference proteome</keyword>
<dbReference type="RefSeq" id="WP_354144233.1">
    <property type="nucleotide sequence ID" value="NZ_JAZDQV010000004.1"/>
</dbReference>
<name>A0ABU7GDP4_9SPHN</name>
<proteinExistence type="predicted"/>
<gene>
    <name evidence="2" type="ORF">VRS74_05430</name>
</gene>
<keyword evidence="1" id="KW-0812">Transmembrane</keyword>
<comment type="caution">
    <text evidence="2">The sequence shown here is derived from an EMBL/GenBank/DDBJ whole genome shotgun (WGS) entry which is preliminary data.</text>
</comment>
<reference evidence="2 3" key="1">
    <citation type="submission" date="2024-01" db="EMBL/GenBank/DDBJ databases">
        <title>The genome sequence of Erythrobacteraceae sp. strain 1XM1-14.</title>
        <authorList>
            <person name="Liu Y."/>
        </authorList>
    </citation>
    <scope>NUCLEOTIDE SEQUENCE [LARGE SCALE GENOMIC DNA]</scope>
    <source>
        <strain evidence="2 3">1XM1-14</strain>
    </source>
</reference>
<dbReference type="EMBL" id="JAZDQV010000004">
    <property type="protein sequence ID" value="MEE1877124.1"/>
    <property type="molecule type" value="Genomic_DNA"/>
</dbReference>
<evidence type="ECO:0000313" key="2">
    <source>
        <dbReference type="EMBL" id="MEE1877124.1"/>
    </source>
</evidence>
<protein>
    <recommendedName>
        <fullName evidence="4">MFS transporter</fullName>
    </recommendedName>
</protein>
<evidence type="ECO:0000313" key="3">
    <source>
        <dbReference type="Proteomes" id="UP001343492"/>
    </source>
</evidence>
<keyword evidence="1" id="KW-1133">Transmembrane helix</keyword>
<accession>A0ABU7GDP4</accession>
<keyword evidence="1" id="KW-0472">Membrane</keyword>